<comment type="caution">
    <text evidence="1">The sequence shown here is derived from an EMBL/GenBank/DDBJ whole genome shotgun (WGS) entry which is preliminary data.</text>
</comment>
<evidence type="ECO:0000313" key="2">
    <source>
        <dbReference type="Proteomes" id="UP000011509"/>
    </source>
</evidence>
<protein>
    <submittedName>
        <fullName evidence="1">Transcription regulator</fullName>
    </submittedName>
</protein>
<dbReference type="RefSeq" id="WP_006113141.1">
    <property type="nucleotide sequence ID" value="NZ_AOJL01000032.1"/>
</dbReference>
<dbReference type="AlphaFoldDB" id="M0EL98"/>
<gene>
    <name evidence="1" type="ORF">C464_08150</name>
</gene>
<reference evidence="1 2" key="1">
    <citation type="journal article" date="2014" name="PLoS Genet.">
        <title>Phylogenetically driven sequencing of extremely halophilic archaea reveals strategies for static and dynamic osmo-response.</title>
        <authorList>
            <person name="Becker E.A."/>
            <person name="Seitzer P.M."/>
            <person name="Tritt A."/>
            <person name="Larsen D."/>
            <person name="Krusor M."/>
            <person name="Yao A.I."/>
            <person name="Wu D."/>
            <person name="Madern D."/>
            <person name="Eisen J.A."/>
            <person name="Darling A.E."/>
            <person name="Facciotti M.T."/>
        </authorList>
    </citation>
    <scope>NUCLEOTIDE SEQUENCE [LARGE SCALE GENOMIC DNA]</scope>
    <source>
        <strain evidence="1 2">DSM 10284</strain>
    </source>
</reference>
<name>M0EL98_9EURY</name>
<organism evidence="1 2">
    <name type="scientific">Halorubrum coriense DSM 10284</name>
    <dbReference type="NCBI Taxonomy" id="1227466"/>
    <lineage>
        <taxon>Archaea</taxon>
        <taxon>Methanobacteriati</taxon>
        <taxon>Methanobacteriota</taxon>
        <taxon>Stenosarchaea group</taxon>
        <taxon>Halobacteria</taxon>
        <taxon>Halobacteriales</taxon>
        <taxon>Haloferacaceae</taxon>
        <taxon>Halorubrum</taxon>
    </lineage>
</organism>
<dbReference type="EMBL" id="AOJL01000032">
    <property type="protein sequence ID" value="ELZ47878.1"/>
    <property type="molecule type" value="Genomic_DNA"/>
</dbReference>
<proteinExistence type="predicted"/>
<dbReference type="STRING" id="1227466.C464_08150"/>
<dbReference type="PATRIC" id="fig|1227466.3.peg.1639"/>
<dbReference type="Proteomes" id="UP000011509">
    <property type="component" value="Unassembled WGS sequence"/>
</dbReference>
<accession>M0EL98</accession>
<keyword evidence="2" id="KW-1185">Reference proteome</keyword>
<sequence length="52" mass="5654">MTSDDGEQVIDRMERLVAAADDADTVPLDEGDDPIARDHRETIQRGAGNADE</sequence>
<evidence type="ECO:0000313" key="1">
    <source>
        <dbReference type="EMBL" id="ELZ47878.1"/>
    </source>
</evidence>